<dbReference type="FunFam" id="2.60.120.260:FF:000074">
    <property type="entry name" value="Sad1 and UNC84 domain-containing 3"/>
    <property type="match status" value="1"/>
</dbReference>
<accession>A0A836A4M4</accession>
<keyword evidence="12 22" id="KW-1133">Transmembrane helix</keyword>
<feature type="transmembrane region" description="Helical" evidence="22">
    <location>
        <begin position="537"/>
        <end position="559"/>
    </location>
</feature>
<feature type="transmembrane region" description="Helical" evidence="22">
    <location>
        <begin position="45"/>
        <end position="64"/>
    </location>
</feature>
<dbReference type="InterPro" id="IPR013287">
    <property type="entry name" value="Claudin12"/>
</dbReference>
<keyword evidence="15" id="KW-0539">Nucleus</keyword>
<sequence>MSGRPTSRGSTRLFRAPSEDASSSSSGSAVLPQQENPDASGLTRSWKTVMGMVFILTLLLLGFVHHMKHKEKEFPQKSRQIYALIAEYGSRLYNYQARLRMPKEQLELLKQESQTLENNFREILFLIEQIDVLKALLRDTRDGLHNYSWNADIDPTEGWNHTEVIDEEMSTLVNYILKKLREDQVQMADYALKSAGASVVEAGTSESYKNNKAKLYWHGIGFLNYEMPPDIILQPDVHPGKCWAFPGSQGHALIKLARRIIPTAVTMEHISEKVSPSGNTSSAPKEFSVYGISKQCEGEEIFLGQFVYNKTGTTVQTFALQVCKQPSSGDWGLKCGSRRLTDTGRHSFGLTGSTVHTCLPAMGCRDVHAATVLSFLCGIASVAGLFAGTLLPNWRKLRLITFNRNEKNLTVYTGLWVKCARYDGGNDCLMYDAAWYSSVDQLDLRVLQFALPLSILIAMGALLLCLIGMCNTAFRSSVPNIKLAKCLVNSAGCHLVAGLLFFLAGTVSLSPSIWVIFYNIHLNRKFEPVFAFDYAVYVTVASAGGLFMTALLLFIWYCACKSLPSPFWQPLYSHPPGMHTYSQPYSARSRLSAIEIDIPVVSHTT</sequence>
<keyword evidence="9" id="KW-0597">Phosphoprotein</keyword>
<evidence type="ECO:0000256" key="21">
    <source>
        <dbReference type="SAM" id="MobiDB-lite"/>
    </source>
</evidence>
<evidence type="ECO:0000256" key="16">
    <source>
        <dbReference type="ARBA" id="ARBA00056286"/>
    </source>
</evidence>
<evidence type="ECO:0000256" key="19">
    <source>
        <dbReference type="ARBA" id="ARBA00070913"/>
    </source>
</evidence>
<evidence type="ECO:0000256" key="6">
    <source>
        <dbReference type="ARBA" id="ARBA00008295"/>
    </source>
</evidence>
<comment type="function">
    <text evidence="16">As a probable component of the LINC (LInker of Nucleoskeleton and Cytoskeleton) complex, involved in the connection between the nuclear lamina and the cytoskeleton. The nucleocytoplasmic interactions established by the LINC complex play an important role in the transmission of mechanical forces across the nuclear envelope and in nuclear movement and positioning. May be involved in nuclear remodeling during sperm head formation in spermatogenesis. A probable SUN3:SYNE1 LINC complex may tether spermatid nuclei to posterior cytoskeletal structures such as the manchette.</text>
</comment>
<keyword evidence="7" id="KW-0796">Tight junction</keyword>
<dbReference type="Proteomes" id="UP000664991">
    <property type="component" value="Unassembled WGS sequence"/>
</dbReference>
<comment type="caution">
    <text evidence="24">The sequence shown here is derived from an EMBL/GenBank/DDBJ whole genome shotgun (WGS) entry which is preliminary data.</text>
</comment>
<feature type="region of interest" description="Disordered" evidence="21">
    <location>
        <begin position="1"/>
        <end position="39"/>
    </location>
</feature>
<evidence type="ECO:0000256" key="9">
    <source>
        <dbReference type="ARBA" id="ARBA00022553"/>
    </source>
</evidence>
<keyword evidence="10 22" id="KW-0812">Transmembrane</keyword>
<comment type="subunit">
    <text evidence="17">Interacts with OCLN.</text>
</comment>
<reference evidence="24 25" key="1">
    <citation type="submission" date="2020-12" db="EMBL/GenBank/DDBJ databases">
        <title>De novo assembly of Tibetan sheep genome.</title>
        <authorList>
            <person name="Li X."/>
        </authorList>
    </citation>
    <scope>NUCLEOTIDE SEQUENCE [LARGE SCALE GENOMIC DNA]</scope>
    <source>
        <tissue evidence="24">Heart</tissue>
    </source>
</reference>
<dbReference type="PROSITE" id="PS01346">
    <property type="entry name" value="CLAUDIN"/>
    <property type="match status" value="1"/>
</dbReference>
<dbReference type="FunFam" id="1.20.140.150:FF:000017">
    <property type="entry name" value="Claudin-12 (Predicted)"/>
    <property type="match status" value="1"/>
</dbReference>
<evidence type="ECO:0000259" key="23">
    <source>
        <dbReference type="PROSITE" id="PS51469"/>
    </source>
</evidence>
<protein>
    <recommendedName>
        <fullName evidence="19">Claudin-12</fullName>
    </recommendedName>
    <alternativeName>
        <fullName evidence="18">SUN domain-containing protein 3</fullName>
    </alternativeName>
    <alternativeName>
        <fullName evidence="20">Sad1/unc-84 domain-containing protein 1</fullName>
    </alternativeName>
</protein>
<dbReference type="InterPro" id="IPR017974">
    <property type="entry name" value="Claudin_CS"/>
</dbReference>
<organism evidence="24 25">
    <name type="scientific">Ovis aries</name>
    <name type="common">Sheep</name>
    <dbReference type="NCBI Taxonomy" id="9940"/>
    <lineage>
        <taxon>Eukaryota</taxon>
        <taxon>Metazoa</taxon>
        <taxon>Chordata</taxon>
        <taxon>Craniata</taxon>
        <taxon>Vertebrata</taxon>
        <taxon>Euteleostomi</taxon>
        <taxon>Mammalia</taxon>
        <taxon>Eutheria</taxon>
        <taxon>Laurasiatheria</taxon>
        <taxon>Artiodactyla</taxon>
        <taxon>Ruminantia</taxon>
        <taxon>Pecora</taxon>
        <taxon>Bovidae</taxon>
        <taxon>Caprinae</taxon>
        <taxon>Ovis</taxon>
    </lineage>
</organism>
<evidence type="ECO:0000256" key="15">
    <source>
        <dbReference type="ARBA" id="ARBA00023242"/>
    </source>
</evidence>
<evidence type="ECO:0000256" key="1">
    <source>
        <dbReference type="ARBA" id="ARBA00002246"/>
    </source>
</evidence>
<keyword evidence="14 22" id="KW-0472">Membrane</keyword>
<dbReference type="Gene3D" id="2.60.120.260">
    <property type="entry name" value="Galactose-binding domain-like"/>
    <property type="match status" value="1"/>
</dbReference>
<dbReference type="AlphaFoldDB" id="A0A836A4M4"/>
<keyword evidence="13" id="KW-0175">Coiled coil</keyword>
<evidence type="ECO:0000256" key="14">
    <source>
        <dbReference type="ARBA" id="ARBA00023136"/>
    </source>
</evidence>
<comment type="similarity">
    <text evidence="6">Belongs to the claudin family.</text>
</comment>
<feature type="transmembrane region" description="Helical" evidence="22">
    <location>
        <begin position="495"/>
        <end position="517"/>
    </location>
</feature>
<evidence type="ECO:0000256" key="3">
    <source>
        <dbReference type="ARBA" id="ARBA00004435"/>
    </source>
</evidence>
<dbReference type="GO" id="GO:0005886">
    <property type="term" value="C:plasma membrane"/>
    <property type="evidence" value="ECO:0007669"/>
    <property type="project" value="UniProtKB-SubCell"/>
</dbReference>
<evidence type="ECO:0000256" key="4">
    <source>
        <dbReference type="ARBA" id="ARBA00004540"/>
    </source>
</evidence>
<gene>
    <name evidence="24" type="ORF">JEQ12_015309</name>
</gene>
<evidence type="ECO:0000256" key="5">
    <source>
        <dbReference type="ARBA" id="ARBA00004651"/>
    </source>
</evidence>
<evidence type="ECO:0000313" key="24">
    <source>
        <dbReference type="EMBL" id="KAG5210115.1"/>
    </source>
</evidence>
<dbReference type="InterPro" id="IPR012919">
    <property type="entry name" value="SUN_dom"/>
</dbReference>
<comment type="subcellular location">
    <subcellularLocation>
        <location evidence="3">Cell junction</location>
        <location evidence="3">Tight junction</location>
    </subcellularLocation>
    <subcellularLocation>
        <location evidence="5">Cell membrane</location>
        <topology evidence="5">Multi-pass membrane protein</topology>
    </subcellularLocation>
    <subcellularLocation>
        <location evidence="2">Membrane</location>
        <topology evidence="2">Single-pass membrane protein</topology>
    </subcellularLocation>
    <subcellularLocation>
        <location evidence="4">Nucleus inner membrane</location>
    </subcellularLocation>
</comment>
<feature type="compositionally biased region" description="Polar residues" evidence="21">
    <location>
        <begin position="1"/>
        <end position="10"/>
    </location>
</feature>
<feature type="domain" description="SUN" evidence="23">
    <location>
        <begin position="196"/>
        <end position="369"/>
    </location>
</feature>
<feature type="transmembrane region" description="Helical" evidence="22">
    <location>
        <begin position="449"/>
        <end position="474"/>
    </location>
</feature>
<dbReference type="EMBL" id="JAEMGP010000004">
    <property type="protein sequence ID" value="KAG5210115.1"/>
    <property type="molecule type" value="Genomic_DNA"/>
</dbReference>
<evidence type="ECO:0000256" key="2">
    <source>
        <dbReference type="ARBA" id="ARBA00004167"/>
    </source>
</evidence>
<feature type="transmembrane region" description="Helical" evidence="22">
    <location>
        <begin position="369"/>
        <end position="391"/>
    </location>
</feature>
<feature type="compositionally biased region" description="Low complexity" evidence="21">
    <location>
        <begin position="19"/>
        <end position="29"/>
    </location>
</feature>
<dbReference type="PANTHER" id="PTHR16703:SF3">
    <property type="entry name" value="CLAUDIN-12"/>
    <property type="match status" value="1"/>
</dbReference>
<evidence type="ECO:0000256" key="11">
    <source>
        <dbReference type="ARBA" id="ARBA00022949"/>
    </source>
</evidence>
<dbReference type="PROSITE" id="PS51469">
    <property type="entry name" value="SUN"/>
    <property type="match status" value="1"/>
</dbReference>
<evidence type="ECO:0000256" key="22">
    <source>
        <dbReference type="SAM" id="Phobius"/>
    </source>
</evidence>
<dbReference type="GO" id="GO:0005923">
    <property type="term" value="C:bicellular tight junction"/>
    <property type="evidence" value="ECO:0007669"/>
    <property type="project" value="UniProtKB-SubCell"/>
</dbReference>
<evidence type="ECO:0000256" key="18">
    <source>
        <dbReference type="ARBA" id="ARBA00070711"/>
    </source>
</evidence>
<dbReference type="PANTHER" id="PTHR16703">
    <property type="entry name" value="CLAUDIN-12"/>
    <property type="match status" value="1"/>
</dbReference>
<comment type="function">
    <text evidence="1">Plays a major role in tight junction-specific obliteration of the intercellular space, through calcium-independent cell-adhesion activity.</text>
</comment>
<keyword evidence="8" id="KW-1003">Cell membrane</keyword>
<evidence type="ECO:0000313" key="25">
    <source>
        <dbReference type="Proteomes" id="UP000664991"/>
    </source>
</evidence>
<proteinExistence type="inferred from homology"/>
<keyword evidence="11" id="KW-0965">Cell junction</keyword>
<evidence type="ECO:0000256" key="12">
    <source>
        <dbReference type="ARBA" id="ARBA00022989"/>
    </source>
</evidence>
<name>A0A836A4M4_SHEEP</name>
<dbReference type="GO" id="GO:0005637">
    <property type="term" value="C:nuclear inner membrane"/>
    <property type="evidence" value="ECO:0007669"/>
    <property type="project" value="UniProtKB-SubCell"/>
</dbReference>
<evidence type="ECO:0000256" key="13">
    <source>
        <dbReference type="ARBA" id="ARBA00023054"/>
    </source>
</evidence>
<evidence type="ECO:0000256" key="10">
    <source>
        <dbReference type="ARBA" id="ARBA00022692"/>
    </source>
</evidence>
<evidence type="ECO:0000256" key="8">
    <source>
        <dbReference type="ARBA" id="ARBA00022475"/>
    </source>
</evidence>
<dbReference type="Gene3D" id="1.20.140.150">
    <property type="match status" value="1"/>
</dbReference>
<evidence type="ECO:0000256" key="7">
    <source>
        <dbReference type="ARBA" id="ARBA00022427"/>
    </source>
</evidence>
<dbReference type="Pfam" id="PF07738">
    <property type="entry name" value="Sad1_UNC"/>
    <property type="match status" value="1"/>
</dbReference>
<evidence type="ECO:0000256" key="20">
    <source>
        <dbReference type="ARBA" id="ARBA00079198"/>
    </source>
</evidence>
<dbReference type="PRINTS" id="PR01872">
    <property type="entry name" value="CLAUDIN12"/>
</dbReference>
<evidence type="ECO:0000256" key="17">
    <source>
        <dbReference type="ARBA" id="ARBA00062202"/>
    </source>
</evidence>